<keyword evidence="3" id="KW-0413">Isomerase</keyword>
<keyword evidence="2" id="KW-0576">Peroxisome</keyword>
<gene>
    <name evidence="5" type="primary">106085761</name>
</gene>
<dbReference type="CDD" id="cd06558">
    <property type="entry name" value="crotonase-like"/>
    <property type="match status" value="1"/>
</dbReference>
<keyword evidence="6" id="KW-1185">Reference proteome</keyword>
<evidence type="ECO:0000256" key="3">
    <source>
        <dbReference type="ARBA" id="ARBA00023235"/>
    </source>
</evidence>
<reference evidence="5" key="1">
    <citation type="submission" date="2020-05" db="UniProtKB">
        <authorList>
            <consortium name="EnsemblMetazoa"/>
        </authorList>
    </citation>
    <scope>IDENTIFICATION</scope>
    <source>
        <strain evidence="5">USDA</strain>
    </source>
</reference>
<dbReference type="OrthoDB" id="409763at2759"/>
<name>A0A1I8Q745_STOCA</name>
<dbReference type="SUPFAM" id="SSF52096">
    <property type="entry name" value="ClpP/crotonase"/>
    <property type="match status" value="1"/>
</dbReference>
<protein>
    <submittedName>
        <fullName evidence="5">Uncharacterized protein</fullName>
    </submittedName>
</protein>
<comment type="subcellular location">
    <subcellularLocation>
        <location evidence="1">Peroxisome</location>
    </subcellularLocation>
</comment>
<dbReference type="KEGG" id="scac:106085761"/>
<dbReference type="InterPro" id="IPR001753">
    <property type="entry name" value="Enoyl-CoA_hydra/iso"/>
</dbReference>
<dbReference type="Proteomes" id="UP000095300">
    <property type="component" value="Unassembled WGS sequence"/>
</dbReference>
<evidence type="ECO:0000313" key="5">
    <source>
        <dbReference type="EnsemblMetazoa" id="SCAU014511-PA"/>
    </source>
</evidence>
<dbReference type="PANTHER" id="PTHR43684:SF1">
    <property type="entry name" value="ENOYL-COA DELTA ISOMERASE 2"/>
    <property type="match status" value="1"/>
</dbReference>
<dbReference type="Pfam" id="PF00378">
    <property type="entry name" value="ECH_1"/>
    <property type="match status" value="1"/>
</dbReference>
<dbReference type="AlphaFoldDB" id="A0A1I8Q745"/>
<evidence type="ECO:0000313" key="6">
    <source>
        <dbReference type="Proteomes" id="UP000095300"/>
    </source>
</evidence>
<dbReference type="InterPro" id="IPR051053">
    <property type="entry name" value="ECH/Chromodomain_protein"/>
</dbReference>
<dbReference type="PANTHER" id="PTHR43684">
    <property type="match status" value="1"/>
</dbReference>
<dbReference type="InterPro" id="IPR029045">
    <property type="entry name" value="ClpP/crotonase-like_dom_sf"/>
</dbReference>
<dbReference type="GO" id="GO:0004165">
    <property type="term" value="F:delta(3)-delta(2)-enoyl-CoA isomerase activity"/>
    <property type="evidence" value="ECO:0007669"/>
    <property type="project" value="UniProtKB-ARBA"/>
</dbReference>
<dbReference type="VEuPathDB" id="VectorBase:SCAU014511"/>
<evidence type="ECO:0000256" key="2">
    <source>
        <dbReference type="ARBA" id="ARBA00023140"/>
    </source>
</evidence>
<accession>A0A1I8Q745</accession>
<dbReference type="EnsemblMetazoa" id="SCAU014511-RA">
    <property type="protein sequence ID" value="SCAU014511-PA"/>
    <property type="gene ID" value="SCAU014511"/>
</dbReference>
<organism evidence="5 6">
    <name type="scientific">Stomoxys calcitrans</name>
    <name type="common">Stable fly</name>
    <name type="synonym">Conops calcitrans</name>
    <dbReference type="NCBI Taxonomy" id="35570"/>
    <lineage>
        <taxon>Eukaryota</taxon>
        <taxon>Metazoa</taxon>
        <taxon>Ecdysozoa</taxon>
        <taxon>Arthropoda</taxon>
        <taxon>Hexapoda</taxon>
        <taxon>Insecta</taxon>
        <taxon>Pterygota</taxon>
        <taxon>Neoptera</taxon>
        <taxon>Endopterygota</taxon>
        <taxon>Diptera</taxon>
        <taxon>Brachycera</taxon>
        <taxon>Muscomorpha</taxon>
        <taxon>Muscoidea</taxon>
        <taxon>Muscidae</taxon>
        <taxon>Stomoxys</taxon>
    </lineage>
</organism>
<evidence type="ECO:0000256" key="1">
    <source>
        <dbReference type="ARBA" id="ARBA00004275"/>
    </source>
</evidence>
<sequence length="295" mass="33271">MASAYRTDTEVVKPATGPAPPLSTMSKVETTKIRKREVVSELREHILIVTINRPQSRNALNRNAIYDLIAAFADATYNKDIKVVVLTGCGDIFSAGNDLKQIQDYPSPEDYFYGANYILKSLIKSVLVCPKLTVCLVNGPCIGIGFTLAALCDLVYCSRAAYFHTPFSQLGLCAEACSSYTFPQLFGTSWASKLLMLGEKLTAEQAHQFGFVVELYDSQQEVQEKFWPKMHEYTRLPYESLHATKQLMRLHRQPQLLKALDEELKQIAKLRQGPVYRRAIEEFSKKSKSINKSKL</sequence>
<dbReference type="GO" id="GO:0005777">
    <property type="term" value="C:peroxisome"/>
    <property type="evidence" value="ECO:0007669"/>
    <property type="project" value="UniProtKB-SubCell"/>
</dbReference>
<dbReference type="Gene3D" id="3.90.226.10">
    <property type="entry name" value="2-enoyl-CoA Hydratase, Chain A, domain 1"/>
    <property type="match status" value="1"/>
</dbReference>
<evidence type="ECO:0000256" key="4">
    <source>
        <dbReference type="SAM" id="MobiDB-lite"/>
    </source>
</evidence>
<feature type="region of interest" description="Disordered" evidence="4">
    <location>
        <begin position="1"/>
        <end position="24"/>
    </location>
</feature>
<dbReference type="STRING" id="35570.A0A1I8Q745"/>
<proteinExistence type="predicted"/>